<name>A0ABQ7Q8E8_PLUXY</name>
<keyword evidence="3" id="KW-1185">Reference proteome</keyword>
<evidence type="ECO:0000313" key="2">
    <source>
        <dbReference type="EMBL" id="KAG7301521.1"/>
    </source>
</evidence>
<dbReference type="Proteomes" id="UP000823941">
    <property type="component" value="Chromosome 19"/>
</dbReference>
<gene>
    <name evidence="2" type="ORF">JYU34_014487</name>
</gene>
<proteinExistence type="predicted"/>
<dbReference type="EMBL" id="JAHIBW010000019">
    <property type="protein sequence ID" value="KAG7301521.1"/>
    <property type="molecule type" value="Genomic_DNA"/>
</dbReference>
<evidence type="ECO:0000256" key="1">
    <source>
        <dbReference type="SAM" id="SignalP"/>
    </source>
</evidence>
<protein>
    <submittedName>
        <fullName evidence="2">Uncharacterized protein</fullName>
    </submittedName>
</protein>
<comment type="caution">
    <text evidence="2">The sequence shown here is derived from an EMBL/GenBank/DDBJ whole genome shotgun (WGS) entry which is preliminary data.</text>
</comment>
<keyword evidence="1" id="KW-0732">Signal</keyword>
<evidence type="ECO:0000313" key="3">
    <source>
        <dbReference type="Proteomes" id="UP000823941"/>
    </source>
</evidence>
<feature type="chain" id="PRO_5045435912" evidence="1">
    <location>
        <begin position="24"/>
        <end position="116"/>
    </location>
</feature>
<reference evidence="2 3" key="1">
    <citation type="submission" date="2021-06" db="EMBL/GenBank/DDBJ databases">
        <title>A haploid diamondback moth (Plutella xylostella L.) genome assembly resolves 31 chromosomes and identifies a diamide resistance mutation.</title>
        <authorList>
            <person name="Ward C.M."/>
            <person name="Perry K.D."/>
            <person name="Baker G."/>
            <person name="Powis K."/>
            <person name="Heckel D.G."/>
            <person name="Baxter S.W."/>
        </authorList>
    </citation>
    <scope>NUCLEOTIDE SEQUENCE [LARGE SCALE GENOMIC DNA]</scope>
    <source>
        <strain evidence="2 3">LV</strain>
        <tissue evidence="2">Single pupa</tissue>
    </source>
</reference>
<organism evidence="2 3">
    <name type="scientific">Plutella xylostella</name>
    <name type="common">Diamondback moth</name>
    <name type="synonym">Plutella maculipennis</name>
    <dbReference type="NCBI Taxonomy" id="51655"/>
    <lineage>
        <taxon>Eukaryota</taxon>
        <taxon>Metazoa</taxon>
        <taxon>Ecdysozoa</taxon>
        <taxon>Arthropoda</taxon>
        <taxon>Hexapoda</taxon>
        <taxon>Insecta</taxon>
        <taxon>Pterygota</taxon>
        <taxon>Neoptera</taxon>
        <taxon>Endopterygota</taxon>
        <taxon>Lepidoptera</taxon>
        <taxon>Glossata</taxon>
        <taxon>Ditrysia</taxon>
        <taxon>Yponomeutoidea</taxon>
        <taxon>Plutellidae</taxon>
        <taxon>Plutella</taxon>
    </lineage>
</organism>
<feature type="signal peptide" evidence="1">
    <location>
        <begin position="1"/>
        <end position="23"/>
    </location>
</feature>
<sequence length="116" mass="12361">MVVALKLPVAKLLLCVAVTTATAGASDETKTNEDSATLSISDEVKLTRAKQPKDDSKFLVYGFSGAANIGPNVGQNVYRPPVFAAVGYPYVYEYGYGAFDPIPGPGAYIIRNDKKL</sequence>
<accession>A0ABQ7Q8E8</accession>